<evidence type="ECO:0000313" key="1">
    <source>
        <dbReference type="EMBL" id="MFD2545728.1"/>
    </source>
</evidence>
<dbReference type="Proteomes" id="UP001597394">
    <property type="component" value="Unassembled WGS sequence"/>
</dbReference>
<name>A0ABW5KBK7_9FLAO</name>
<gene>
    <name evidence="1" type="ORF">ACFSO8_09665</name>
</gene>
<sequence>MDRDYIIVPEQKQIPRNQSFTKKLDDNFWIELVHYHLLNFYKNYPKEELRSKIEAENNKPKGKKKEIEDVIKSYIVHWLENIDKKINYQGIILNQEPKSKYNNKGFYDLKFQHSYWINHVTDKLNYYVLECKNLSTRQNLINEYVYVDAKDDGGIYRYFNGKYAQEQSFGGMIGFILRGEVKAIKQKIIEKLQNSFKDQNGRLISNGIIDNSLYDNDFTFQSSHLRNEQLFNIYHLLLNVS</sequence>
<proteinExistence type="predicted"/>
<organism evidence="1 2">
    <name type="scientific">Kaistella montana</name>
    <dbReference type="NCBI Taxonomy" id="1849733"/>
    <lineage>
        <taxon>Bacteria</taxon>
        <taxon>Pseudomonadati</taxon>
        <taxon>Bacteroidota</taxon>
        <taxon>Flavobacteriia</taxon>
        <taxon>Flavobacteriales</taxon>
        <taxon>Weeksellaceae</taxon>
        <taxon>Chryseobacterium group</taxon>
        <taxon>Kaistella</taxon>
    </lineage>
</organism>
<dbReference type="RefSeq" id="WP_255930311.1">
    <property type="nucleotide sequence ID" value="NZ_JANFQP010000002.1"/>
</dbReference>
<protein>
    <submittedName>
        <fullName evidence="1">Uncharacterized protein</fullName>
    </submittedName>
</protein>
<reference evidence="2" key="1">
    <citation type="journal article" date="2019" name="Int. J. Syst. Evol. Microbiol.">
        <title>The Global Catalogue of Microorganisms (GCM) 10K type strain sequencing project: providing services to taxonomists for standard genome sequencing and annotation.</title>
        <authorList>
            <consortium name="The Broad Institute Genomics Platform"/>
            <consortium name="The Broad Institute Genome Sequencing Center for Infectious Disease"/>
            <person name="Wu L."/>
            <person name="Ma J."/>
        </authorList>
    </citation>
    <scope>NUCLEOTIDE SEQUENCE [LARGE SCALE GENOMIC DNA]</scope>
    <source>
        <strain evidence="2">KCTC 52204</strain>
    </source>
</reference>
<dbReference type="EMBL" id="JBHULG010000002">
    <property type="protein sequence ID" value="MFD2545728.1"/>
    <property type="molecule type" value="Genomic_DNA"/>
</dbReference>
<keyword evidence="2" id="KW-1185">Reference proteome</keyword>
<evidence type="ECO:0000313" key="2">
    <source>
        <dbReference type="Proteomes" id="UP001597394"/>
    </source>
</evidence>
<comment type="caution">
    <text evidence="1">The sequence shown here is derived from an EMBL/GenBank/DDBJ whole genome shotgun (WGS) entry which is preliminary data.</text>
</comment>
<accession>A0ABW5KBK7</accession>